<proteinExistence type="predicted"/>
<accession>A0A0Q0B9E9</accession>
<protein>
    <submittedName>
        <fullName evidence="1">Uncharacterized protein</fullName>
    </submittedName>
</protein>
<dbReference type="Proteomes" id="UP000050384">
    <property type="component" value="Unassembled WGS sequence"/>
</dbReference>
<dbReference type="EMBL" id="LJRI01001175">
    <property type="protein sequence ID" value="KPY71290.1"/>
    <property type="molecule type" value="Genomic_DNA"/>
</dbReference>
<organism evidence="1 2">
    <name type="scientific">Pseudomonas syringae pv. spinaceae</name>
    <dbReference type="NCBI Taxonomy" id="264459"/>
    <lineage>
        <taxon>Bacteria</taxon>
        <taxon>Pseudomonadati</taxon>
        <taxon>Pseudomonadota</taxon>
        <taxon>Gammaproteobacteria</taxon>
        <taxon>Pseudomonadales</taxon>
        <taxon>Pseudomonadaceae</taxon>
        <taxon>Pseudomonas</taxon>
        <taxon>Pseudomonas syringae</taxon>
    </lineage>
</organism>
<reference evidence="1 2" key="1">
    <citation type="submission" date="2015-09" db="EMBL/GenBank/DDBJ databases">
        <title>Genome announcement of multiple Pseudomonas syringae strains.</title>
        <authorList>
            <person name="Thakur S."/>
            <person name="Wang P.W."/>
            <person name="Gong Y."/>
            <person name="Weir B.S."/>
            <person name="Guttman D.S."/>
        </authorList>
    </citation>
    <scope>NUCLEOTIDE SEQUENCE [LARGE SCALE GENOMIC DNA]</scope>
    <source>
        <strain evidence="1 2">ICMP16929</strain>
    </source>
</reference>
<comment type="caution">
    <text evidence="1">The sequence shown here is derived from an EMBL/GenBank/DDBJ whole genome shotgun (WGS) entry which is preliminary data.</text>
</comment>
<name>A0A0Q0B9E9_PSESX</name>
<evidence type="ECO:0000313" key="2">
    <source>
        <dbReference type="Proteomes" id="UP000050384"/>
    </source>
</evidence>
<gene>
    <name evidence="1" type="ORF">ALO94_201184</name>
</gene>
<dbReference type="AlphaFoldDB" id="A0A0Q0B9E9"/>
<evidence type="ECO:0000313" key="1">
    <source>
        <dbReference type="EMBL" id="KPY71290.1"/>
    </source>
</evidence>
<sequence>MINGKATTTMLVSLGLVMNSSTIPPTTIKALRRNIDSDEPMTDCNSVVSAVRRDWISELRLFS</sequence>